<dbReference type="EMBL" id="NEXX01000004">
    <property type="protein sequence ID" value="OUY06686.1"/>
    <property type="molecule type" value="Genomic_DNA"/>
</dbReference>
<evidence type="ECO:0000256" key="5">
    <source>
        <dbReference type="SAM" id="Phobius"/>
    </source>
</evidence>
<feature type="transmembrane region" description="Helical" evidence="5">
    <location>
        <begin position="116"/>
        <end position="136"/>
    </location>
</feature>
<feature type="transmembrane region" description="Helical" evidence="5">
    <location>
        <begin position="373"/>
        <end position="391"/>
    </location>
</feature>
<feature type="transmembrane region" description="Helical" evidence="5">
    <location>
        <begin position="91"/>
        <end position="109"/>
    </location>
</feature>
<feature type="domain" description="O-antigen ligase-related" evidence="6">
    <location>
        <begin position="202"/>
        <end position="336"/>
    </location>
</feature>
<keyword evidence="8" id="KW-1185">Reference proteome</keyword>
<comment type="subcellular location">
    <subcellularLocation>
        <location evidence="1">Membrane</location>
        <topology evidence="1">Multi-pass membrane protein</topology>
    </subcellularLocation>
</comment>
<evidence type="ECO:0000256" key="3">
    <source>
        <dbReference type="ARBA" id="ARBA00022989"/>
    </source>
</evidence>
<feature type="transmembrane region" description="Helical" evidence="5">
    <location>
        <begin position="285"/>
        <end position="303"/>
    </location>
</feature>
<keyword evidence="4 5" id="KW-0472">Membrane</keyword>
<dbReference type="AlphaFoldDB" id="A0A1Z9YWW0"/>
<feature type="transmembrane region" description="Helical" evidence="5">
    <location>
        <begin position="238"/>
        <end position="255"/>
    </location>
</feature>
<evidence type="ECO:0000259" key="6">
    <source>
        <dbReference type="Pfam" id="PF04932"/>
    </source>
</evidence>
<keyword evidence="3 5" id="KW-1133">Transmembrane helix</keyword>
<dbReference type="Proteomes" id="UP000196536">
    <property type="component" value="Unassembled WGS sequence"/>
</dbReference>
<dbReference type="InterPro" id="IPR007016">
    <property type="entry name" value="O-antigen_ligase-rel_domated"/>
</dbReference>
<name>A0A1Z9YWW0_9GAMM</name>
<dbReference type="RefSeq" id="WP_087621042.1">
    <property type="nucleotide sequence ID" value="NZ_NEXX01000004.1"/>
</dbReference>
<evidence type="ECO:0000256" key="2">
    <source>
        <dbReference type="ARBA" id="ARBA00022692"/>
    </source>
</evidence>
<accession>A0A1Z9YWW0</accession>
<reference evidence="7 8" key="1">
    <citation type="submission" date="2017-05" db="EMBL/GenBank/DDBJ databases">
        <title>Acinetobacter populi ANC 5415 (= PBJ7), whole genome shotgun sequencing project.</title>
        <authorList>
            <person name="Nemec A."/>
            <person name="Radolfova-Krizova L."/>
        </authorList>
    </citation>
    <scope>NUCLEOTIDE SEQUENCE [LARGE SCALE GENOMIC DNA]</scope>
    <source>
        <strain evidence="7 8">PBJ7</strain>
    </source>
</reference>
<dbReference type="GO" id="GO:0016020">
    <property type="term" value="C:membrane"/>
    <property type="evidence" value="ECO:0007669"/>
    <property type="project" value="UniProtKB-SubCell"/>
</dbReference>
<feature type="transmembrane region" description="Helical" evidence="5">
    <location>
        <begin position="57"/>
        <end position="76"/>
    </location>
</feature>
<feature type="transmembrane region" description="Helical" evidence="5">
    <location>
        <begin position="5"/>
        <end position="21"/>
    </location>
</feature>
<comment type="caution">
    <text evidence="7">The sequence shown here is derived from an EMBL/GenBank/DDBJ whole genome shotgun (WGS) entry which is preliminary data.</text>
</comment>
<sequence>MKKDTILTFLAHLIVWMNIVLPSGSLFGINVKFVILIIFIIYLILFNRSYILTKTFLSMIPIICFLMFEIVYAILFKEIDTNSMLGQTKDIFIFFTYFYLLIFYFRNNLISLSNSIVSAAAFVGILKFILLFYGFAFGVSISELMNNIAQYTNTAIMTLEVSGGFLFRINYISDSIISVAVFYLLTEIYNAKKIDKFMLIKFIALSFSALITMSRYQWAAYLMSIILTNLLYFKSKKAIATLIISSVFIFIVLLQESVQEMILLRFDSKTVDVSDIERVIQKNSIFSAIYDSPLLGNGIGYYIPNLIRSDVAKYLYELQIPALIMQFGVLGFIILLLITLFPLFNNLKRKNVLWLIVYCCVIGIWLGGAMINAILFSSSSALVFVLIYIYSQKSRLEN</sequence>
<feature type="transmembrane region" description="Helical" evidence="5">
    <location>
        <begin position="351"/>
        <end position="367"/>
    </location>
</feature>
<feature type="transmembrane region" description="Helical" evidence="5">
    <location>
        <begin position="323"/>
        <end position="344"/>
    </location>
</feature>
<feature type="transmembrane region" description="Helical" evidence="5">
    <location>
        <begin position="165"/>
        <end position="185"/>
    </location>
</feature>
<proteinExistence type="predicted"/>
<evidence type="ECO:0000256" key="1">
    <source>
        <dbReference type="ARBA" id="ARBA00004141"/>
    </source>
</evidence>
<evidence type="ECO:0000256" key="4">
    <source>
        <dbReference type="ARBA" id="ARBA00023136"/>
    </source>
</evidence>
<dbReference type="Pfam" id="PF04932">
    <property type="entry name" value="Wzy_C"/>
    <property type="match status" value="1"/>
</dbReference>
<feature type="transmembrane region" description="Helical" evidence="5">
    <location>
        <begin position="197"/>
        <end position="218"/>
    </location>
</feature>
<feature type="transmembrane region" description="Helical" evidence="5">
    <location>
        <begin position="27"/>
        <end position="45"/>
    </location>
</feature>
<evidence type="ECO:0000313" key="7">
    <source>
        <dbReference type="EMBL" id="OUY06686.1"/>
    </source>
</evidence>
<gene>
    <name evidence="7" type="ORF">CAP51_12205</name>
</gene>
<dbReference type="OrthoDB" id="6497624at2"/>
<protein>
    <recommendedName>
        <fullName evidence="6">O-antigen ligase-related domain-containing protein</fullName>
    </recommendedName>
</protein>
<organism evidence="7 8">
    <name type="scientific">Acinetobacter populi</name>
    <dbReference type="NCBI Taxonomy" id="1582270"/>
    <lineage>
        <taxon>Bacteria</taxon>
        <taxon>Pseudomonadati</taxon>
        <taxon>Pseudomonadota</taxon>
        <taxon>Gammaproteobacteria</taxon>
        <taxon>Moraxellales</taxon>
        <taxon>Moraxellaceae</taxon>
        <taxon>Acinetobacter</taxon>
    </lineage>
</organism>
<evidence type="ECO:0000313" key="8">
    <source>
        <dbReference type="Proteomes" id="UP000196536"/>
    </source>
</evidence>
<keyword evidence="2 5" id="KW-0812">Transmembrane</keyword>